<sequence>MEDLKTIISRVEVLCHLQKYRHAEKLLRSVYGKHPEDYEVLSNLSLVLSEQGKIPEALKLSCKLVSLNPRDVYGLKLHAANLIRNAESPLALKILNGALHLNPADHEIWRIMAYVYLFPSRFRDINYKTAKKCAENALLLDPEDVHSRNYRALAMARLGQQTEAIKFHQETLKMSPDNSEVHAFAGFLEIEKENLDKAKDHFKSSLTIFPDNTWAKKGLKETRTRRLIIKYLPLILAIVGVQLVIGFKDEITSLLDALAVWFMK</sequence>
<keyword evidence="2" id="KW-1133">Transmembrane helix</keyword>
<dbReference type="Proteomes" id="UP001172082">
    <property type="component" value="Unassembled WGS sequence"/>
</dbReference>
<keyword evidence="2" id="KW-0812">Transmembrane</keyword>
<dbReference type="InterPro" id="IPR015374">
    <property type="entry name" value="ChAPs"/>
</dbReference>
<keyword evidence="2" id="KW-0472">Membrane</keyword>
<keyword evidence="4" id="KW-1185">Reference proteome</keyword>
<evidence type="ECO:0000256" key="2">
    <source>
        <dbReference type="SAM" id="Phobius"/>
    </source>
</evidence>
<keyword evidence="1" id="KW-0802">TPR repeat</keyword>
<dbReference type="Pfam" id="PF13432">
    <property type="entry name" value="TPR_16"/>
    <property type="match status" value="1"/>
</dbReference>
<feature type="repeat" description="TPR" evidence="1">
    <location>
        <begin position="179"/>
        <end position="212"/>
    </location>
</feature>
<dbReference type="InterPro" id="IPR019734">
    <property type="entry name" value="TPR_rpt"/>
</dbReference>
<dbReference type="SUPFAM" id="SSF48452">
    <property type="entry name" value="TPR-like"/>
    <property type="match status" value="1"/>
</dbReference>
<accession>A0ABT8KTF5</accession>
<feature type="transmembrane region" description="Helical" evidence="2">
    <location>
        <begin position="227"/>
        <end position="247"/>
    </location>
</feature>
<dbReference type="EMBL" id="JAUJEA010000007">
    <property type="protein sequence ID" value="MDN5203453.1"/>
    <property type="molecule type" value="Genomic_DNA"/>
</dbReference>
<name>A0ABT8KTF5_9BACT</name>
<evidence type="ECO:0000313" key="3">
    <source>
        <dbReference type="EMBL" id="MDN5203453.1"/>
    </source>
</evidence>
<gene>
    <name evidence="3" type="ORF">QQ008_18850</name>
</gene>
<proteinExistence type="predicted"/>
<dbReference type="SMART" id="SM00028">
    <property type="entry name" value="TPR"/>
    <property type="match status" value="3"/>
</dbReference>
<dbReference type="Pfam" id="PF09295">
    <property type="entry name" value="ChAPs"/>
    <property type="match status" value="1"/>
</dbReference>
<dbReference type="InterPro" id="IPR011990">
    <property type="entry name" value="TPR-like_helical_dom_sf"/>
</dbReference>
<evidence type="ECO:0000256" key="1">
    <source>
        <dbReference type="PROSITE-ProRule" id="PRU00339"/>
    </source>
</evidence>
<dbReference type="Gene3D" id="1.25.40.10">
    <property type="entry name" value="Tetratricopeptide repeat domain"/>
    <property type="match status" value="2"/>
</dbReference>
<reference evidence="3" key="1">
    <citation type="submission" date="2023-06" db="EMBL/GenBank/DDBJ databases">
        <title>Genomic of Parafulvivirga corallium.</title>
        <authorList>
            <person name="Wang G."/>
        </authorList>
    </citation>
    <scope>NUCLEOTIDE SEQUENCE</scope>
    <source>
        <strain evidence="3">BMA10</strain>
    </source>
</reference>
<comment type="caution">
    <text evidence="3">The sequence shown here is derived from an EMBL/GenBank/DDBJ whole genome shotgun (WGS) entry which is preliminary data.</text>
</comment>
<dbReference type="PANTHER" id="PTHR12558:SF13">
    <property type="entry name" value="CELL DIVISION CYCLE PROTEIN 27 HOMOLOG"/>
    <property type="match status" value="1"/>
</dbReference>
<dbReference type="PROSITE" id="PS50005">
    <property type="entry name" value="TPR"/>
    <property type="match status" value="1"/>
</dbReference>
<evidence type="ECO:0000313" key="4">
    <source>
        <dbReference type="Proteomes" id="UP001172082"/>
    </source>
</evidence>
<protein>
    <submittedName>
        <fullName evidence="3">Tetratricopeptide repeat protein</fullName>
    </submittedName>
</protein>
<dbReference type="PANTHER" id="PTHR12558">
    <property type="entry name" value="CELL DIVISION CYCLE 16,23,27"/>
    <property type="match status" value="1"/>
</dbReference>
<dbReference type="RefSeq" id="WP_346753475.1">
    <property type="nucleotide sequence ID" value="NZ_JAUJEA010000007.1"/>
</dbReference>
<organism evidence="3 4">
    <name type="scientific">Splendidivirga corallicola</name>
    <dbReference type="NCBI Taxonomy" id="3051826"/>
    <lineage>
        <taxon>Bacteria</taxon>
        <taxon>Pseudomonadati</taxon>
        <taxon>Bacteroidota</taxon>
        <taxon>Cytophagia</taxon>
        <taxon>Cytophagales</taxon>
        <taxon>Splendidivirgaceae</taxon>
        <taxon>Splendidivirga</taxon>
    </lineage>
</organism>